<sequence>MAGNPTSRGRGPRRHWPASALAVALAAFLTVPCTAVCRASPATDAAPTARTVPAGKEAAPPEAVRTMSAAQGEGLPIPGDWIPPLPAVAGFRLVLSPPAGPGGAPQPLYATHPDHRPVIALVLDRLVGSRLTAGTAEPSAAGGVLHVALRRGGHLAVEPAGECPDAADPGERGYVCPPSPSDVVLRLSDGRAVRVRNPWMAGWLQEGWRAHLPVGAPQLLDRDAAIALAREQSGLPAWQARFVDAYPVERSGGTEVRPAWLLEAELPAGQRIRLVLDAQTGEVLRLVQLEALP</sequence>
<evidence type="ECO:0000256" key="1">
    <source>
        <dbReference type="SAM" id="SignalP"/>
    </source>
</evidence>
<feature type="signal peptide" evidence="1">
    <location>
        <begin position="1"/>
        <end position="35"/>
    </location>
</feature>
<dbReference type="STRING" id="292459.STH3139"/>
<reference evidence="2 3" key="1">
    <citation type="journal article" date="2004" name="Nucleic Acids Res.">
        <title>Genome sequence of Symbiobacterium thermophilum, an uncultivable bacterium that depends on microbial commensalism.</title>
        <authorList>
            <person name="Ueda K."/>
            <person name="Yamashita A."/>
            <person name="Ishikawa J."/>
            <person name="Shimada M."/>
            <person name="Watsuji T."/>
            <person name="Morimura K."/>
            <person name="Ikeda H."/>
            <person name="Hattori M."/>
            <person name="Beppu T."/>
        </authorList>
    </citation>
    <scope>NUCLEOTIDE SEQUENCE [LARGE SCALE GENOMIC DNA]</scope>
    <source>
        <strain evidence="3">T / IAM 14863</strain>
    </source>
</reference>
<evidence type="ECO:0008006" key="4">
    <source>
        <dbReference type="Google" id="ProtNLM"/>
    </source>
</evidence>
<evidence type="ECO:0000313" key="3">
    <source>
        <dbReference type="Proteomes" id="UP000000417"/>
    </source>
</evidence>
<dbReference type="Proteomes" id="UP000000417">
    <property type="component" value="Chromosome"/>
</dbReference>
<name>Q67JM9_SYMTH</name>
<keyword evidence="1" id="KW-0732">Signal</keyword>
<dbReference type="KEGG" id="sth:STH3139"/>
<evidence type="ECO:0000313" key="2">
    <source>
        <dbReference type="EMBL" id="BAD42121.1"/>
    </source>
</evidence>
<organism evidence="2 3">
    <name type="scientific">Symbiobacterium thermophilum (strain DSM 24528 / JCM 14929 / IAM 14863 / T)</name>
    <dbReference type="NCBI Taxonomy" id="292459"/>
    <lineage>
        <taxon>Bacteria</taxon>
        <taxon>Bacillati</taxon>
        <taxon>Bacillota</taxon>
        <taxon>Clostridia</taxon>
        <taxon>Eubacteriales</taxon>
        <taxon>Symbiobacteriaceae</taxon>
        <taxon>Symbiobacterium</taxon>
    </lineage>
</organism>
<accession>Q67JM9</accession>
<proteinExistence type="predicted"/>
<dbReference type="AlphaFoldDB" id="Q67JM9"/>
<gene>
    <name evidence="2" type="ordered locus">STH3139</name>
</gene>
<protein>
    <recommendedName>
        <fullName evidence="4">PepSY domain-containing protein</fullName>
    </recommendedName>
</protein>
<feature type="chain" id="PRO_5039395649" description="PepSY domain-containing protein" evidence="1">
    <location>
        <begin position="36"/>
        <end position="293"/>
    </location>
</feature>
<dbReference type="EMBL" id="AP006840">
    <property type="protein sequence ID" value="BAD42121.1"/>
    <property type="molecule type" value="Genomic_DNA"/>
</dbReference>
<keyword evidence="3" id="KW-1185">Reference proteome</keyword>
<dbReference type="HOGENOM" id="CLU_949741_0_0_9"/>